<dbReference type="AlphaFoldDB" id="A0A8H8RSM5"/>
<accession>A0A8H8RSM5</accession>
<organism evidence="2 3">
    <name type="scientific">Lachnellula occidentalis</name>
    <dbReference type="NCBI Taxonomy" id="215460"/>
    <lineage>
        <taxon>Eukaryota</taxon>
        <taxon>Fungi</taxon>
        <taxon>Dikarya</taxon>
        <taxon>Ascomycota</taxon>
        <taxon>Pezizomycotina</taxon>
        <taxon>Leotiomycetes</taxon>
        <taxon>Helotiales</taxon>
        <taxon>Lachnaceae</taxon>
        <taxon>Lachnellula</taxon>
    </lineage>
</organism>
<evidence type="ECO:0000256" key="1">
    <source>
        <dbReference type="SAM" id="Coils"/>
    </source>
</evidence>
<evidence type="ECO:0000313" key="2">
    <source>
        <dbReference type="EMBL" id="TVY40184.1"/>
    </source>
</evidence>
<comment type="caution">
    <text evidence="2">The sequence shown here is derived from an EMBL/GenBank/DDBJ whole genome shotgun (WGS) entry which is preliminary data.</text>
</comment>
<gene>
    <name evidence="2" type="ORF">LOCC1_G005539</name>
</gene>
<feature type="coiled-coil region" evidence="1">
    <location>
        <begin position="42"/>
        <end position="98"/>
    </location>
</feature>
<dbReference type="EMBL" id="QGMI01000468">
    <property type="protein sequence ID" value="TVY40184.1"/>
    <property type="molecule type" value="Genomic_DNA"/>
</dbReference>
<dbReference type="OrthoDB" id="5421041at2759"/>
<dbReference type="Proteomes" id="UP000443090">
    <property type="component" value="Unassembled WGS sequence"/>
</dbReference>
<reference evidence="2 3" key="1">
    <citation type="submission" date="2018-05" db="EMBL/GenBank/DDBJ databases">
        <title>Genome sequencing and assembly of the regulated plant pathogen Lachnellula willkommii and related sister species for the development of diagnostic species identification markers.</title>
        <authorList>
            <person name="Giroux E."/>
            <person name="Bilodeau G."/>
        </authorList>
    </citation>
    <scope>NUCLEOTIDE SEQUENCE [LARGE SCALE GENOMIC DNA]</scope>
    <source>
        <strain evidence="2 3">CBS 160.35</strain>
    </source>
</reference>
<keyword evidence="1" id="KW-0175">Coiled coil</keyword>
<name>A0A8H8RSM5_9HELO</name>
<sequence length="525" mass="58693">MAVDLTHAFEMLLTNIRNLTSDDSFKTIVGVFDETPRLKGLIESKDNELRDLKGEISELKTRHENRLQENLELYRTQQNKLEEEKAALARTISTAEATIQAKDAASAEHTRTQDSIQAELSQVAKLLDAEKKKLAAANTDITKLQQSIKGRDIGLDKLKECLKAEKALNSKTKSVEKVLKTEITTLQGNLQLSATKLDEIEGFTTELKEVDEAVWIEKLEEVWEAARSAVSSLFKEDLVEKTLRDRSAWKNLRESRPSDRVIPLPRSNSLEAKQMRIAALLAILARSISQHIFQPTYLLENDDERDEMRELLVLQAVADSKKESFCRALLLSIFPMDQEKNGMKAMERVVREVSWCVRNLISDAKYDGFQSKMENIACKAWEAWRIIQSTREKFEPLFELDHVAGLEWRALPFDERRVSVSQDSIARVEADEAFGQPPDPVTPGVVLMKSQSTLAAKELETVNISSLTTGRAGPRSQEIRARTMSISANGISANGISTNGVSVNGTNGFLSQPTLSGETNLPGGH</sequence>
<evidence type="ECO:0000313" key="3">
    <source>
        <dbReference type="Proteomes" id="UP000443090"/>
    </source>
</evidence>
<evidence type="ECO:0008006" key="4">
    <source>
        <dbReference type="Google" id="ProtNLM"/>
    </source>
</evidence>
<keyword evidence="3" id="KW-1185">Reference proteome</keyword>
<protein>
    <recommendedName>
        <fullName evidence="4">Mei5 protein</fullName>
    </recommendedName>
</protein>
<proteinExistence type="predicted"/>